<protein>
    <submittedName>
        <fullName evidence="13">General secretion pathway protein K</fullName>
    </submittedName>
</protein>
<dbReference type="RefSeq" id="WP_218932426.1">
    <property type="nucleotide sequence ID" value="NZ_CP036263.1"/>
</dbReference>
<comment type="subcellular location">
    <subcellularLocation>
        <location evidence="1">Cell inner membrane</location>
    </subcellularLocation>
</comment>
<comment type="similarity">
    <text evidence="2">Belongs to the GSP K family.</text>
</comment>
<feature type="region of interest" description="Disordered" evidence="10">
    <location>
        <begin position="310"/>
        <end position="332"/>
    </location>
</feature>
<organism evidence="13 14">
    <name type="scientific">Adhaeretor mobilis</name>
    <dbReference type="NCBI Taxonomy" id="1930276"/>
    <lineage>
        <taxon>Bacteria</taxon>
        <taxon>Pseudomonadati</taxon>
        <taxon>Planctomycetota</taxon>
        <taxon>Planctomycetia</taxon>
        <taxon>Pirellulales</taxon>
        <taxon>Lacipirellulaceae</taxon>
        <taxon>Adhaeretor</taxon>
    </lineage>
</organism>
<dbReference type="Proteomes" id="UP000319852">
    <property type="component" value="Chromosome"/>
</dbReference>
<dbReference type="GO" id="GO:0005886">
    <property type="term" value="C:plasma membrane"/>
    <property type="evidence" value="ECO:0007669"/>
    <property type="project" value="UniProtKB-SubCell"/>
</dbReference>
<dbReference type="PANTHER" id="PTHR38831">
    <property type="entry name" value="TYPE II SECRETION SYSTEM PROTEIN K"/>
    <property type="match status" value="1"/>
</dbReference>
<dbReference type="Gene3D" id="1.10.40.60">
    <property type="entry name" value="EpsJ-like"/>
    <property type="match status" value="1"/>
</dbReference>
<feature type="region of interest" description="Disordered" evidence="10">
    <location>
        <begin position="537"/>
        <end position="563"/>
    </location>
</feature>
<keyword evidence="14" id="KW-1185">Reference proteome</keyword>
<keyword evidence="6 11" id="KW-0812">Transmembrane</keyword>
<evidence type="ECO:0000256" key="6">
    <source>
        <dbReference type="ARBA" id="ARBA00022692"/>
    </source>
</evidence>
<evidence type="ECO:0000256" key="4">
    <source>
        <dbReference type="ARBA" id="ARBA00022475"/>
    </source>
</evidence>
<keyword evidence="3" id="KW-0813">Transport</keyword>
<dbReference type="GO" id="GO:0009306">
    <property type="term" value="P:protein secretion"/>
    <property type="evidence" value="ECO:0007669"/>
    <property type="project" value="InterPro"/>
</dbReference>
<dbReference type="SUPFAM" id="SSF158544">
    <property type="entry name" value="GspK insert domain-like"/>
    <property type="match status" value="1"/>
</dbReference>
<sequence length="563" mass="61352">MISPPEREKLAPTLPQHRGSVLLLVLVVVAILSLGAASYMTLMQNERTAVRYHGLQGQADATAASCVAYVQALLSRPDSEVQLEGGLVDNPALFQALPLYESDDPQIQWFMTIVSPGMSNGSLSGLRYGLVNESSKLHVNGLLAGELNQQRERLMALPGMNVELADAILDWLDADDLPREFGAEADYYAQLDPPYAPRNGPLRSLEELLSIRGMSRDLLYGLDHNRNYQGDAGEAPRGLLLEADDSTGTLNLGMAEYLTVVSAESTITEQGPRIDLNLPTLNTLHTSLSSQLSAEEAKFIVLYRQYGGQQQDARESRDQNQPASAPANVELDFEKQATTRINSLLDLVGTTVTVTSEEESGGARSGRGGNRNRGRSDSDDESEPDGDEESQTVESPWPDTPAGYQGLLKLYDSATTSSSPTYAGRININVASRPVLGTIPGMSYALADQILARREPEVDMTLSDQRSPLWLLIEGLVTREQFQQMETYITTRGCVYSGQAVGFRQITSESGKPGESPSQIDVVARRQFRIDARGPKPELIDWSDLSSLGRGYSPATLSPEMEP</sequence>
<dbReference type="Pfam" id="PF21687">
    <property type="entry name" value="T2SSK_1st"/>
    <property type="match status" value="1"/>
</dbReference>
<reference evidence="13 14" key="1">
    <citation type="submission" date="2019-02" db="EMBL/GenBank/DDBJ databases">
        <title>Deep-cultivation of Planctomycetes and their phenomic and genomic characterization uncovers novel biology.</title>
        <authorList>
            <person name="Wiegand S."/>
            <person name="Jogler M."/>
            <person name="Boedeker C."/>
            <person name="Pinto D."/>
            <person name="Vollmers J."/>
            <person name="Rivas-Marin E."/>
            <person name="Kohn T."/>
            <person name="Peeters S.H."/>
            <person name="Heuer A."/>
            <person name="Rast P."/>
            <person name="Oberbeckmann S."/>
            <person name="Bunk B."/>
            <person name="Jeske O."/>
            <person name="Meyerdierks A."/>
            <person name="Storesund J.E."/>
            <person name="Kallscheuer N."/>
            <person name="Luecker S."/>
            <person name="Lage O.M."/>
            <person name="Pohl T."/>
            <person name="Merkel B.J."/>
            <person name="Hornburger P."/>
            <person name="Mueller R.-W."/>
            <person name="Bruemmer F."/>
            <person name="Labrenz M."/>
            <person name="Spormann A.M."/>
            <person name="Op den Camp H."/>
            <person name="Overmann J."/>
            <person name="Amann R."/>
            <person name="Jetten M.S.M."/>
            <person name="Mascher T."/>
            <person name="Medema M.H."/>
            <person name="Devos D.P."/>
            <person name="Kaster A.-K."/>
            <person name="Ovreas L."/>
            <person name="Rohde M."/>
            <person name="Galperin M.Y."/>
            <person name="Jogler C."/>
        </authorList>
    </citation>
    <scope>NUCLEOTIDE SEQUENCE [LARGE SCALE GENOMIC DNA]</scope>
    <source>
        <strain evidence="13 14">HG15A2</strain>
    </source>
</reference>
<keyword evidence="4" id="KW-1003">Cell membrane</keyword>
<dbReference type="EMBL" id="CP036263">
    <property type="protein sequence ID" value="QDS98591.1"/>
    <property type="molecule type" value="Genomic_DNA"/>
</dbReference>
<evidence type="ECO:0000259" key="12">
    <source>
        <dbReference type="Pfam" id="PF21687"/>
    </source>
</evidence>
<name>A0A517MUM5_9BACT</name>
<evidence type="ECO:0000256" key="7">
    <source>
        <dbReference type="ARBA" id="ARBA00022927"/>
    </source>
</evidence>
<evidence type="ECO:0000256" key="11">
    <source>
        <dbReference type="SAM" id="Phobius"/>
    </source>
</evidence>
<keyword evidence="9 11" id="KW-0472">Membrane</keyword>
<evidence type="ECO:0000313" key="13">
    <source>
        <dbReference type="EMBL" id="QDS98591.1"/>
    </source>
</evidence>
<dbReference type="InterPro" id="IPR005628">
    <property type="entry name" value="GspK"/>
</dbReference>
<evidence type="ECO:0000256" key="3">
    <source>
        <dbReference type="ARBA" id="ARBA00022448"/>
    </source>
</evidence>
<evidence type="ECO:0000256" key="1">
    <source>
        <dbReference type="ARBA" id="ARBA00004533"/>
    </source>
</evidence>
<proteinExistence type="inferred from homology"/>
<evidence type="ECO:0000313" key="14">
    <source>
        <dbReference type="Proteomes" id="UP000319852"/>
    </source>
</evidence>
<feature type="domain" description="T2SS protein K first SAM-like" evidence="12">
    <location>
        <begin position="148"/>
        <end position="219"/>
    </location>
</feature>
<feature type="region of interest" description="Disordered" evidence="10">
    <location>
        <begin position="353"/>
        <end position="401"/>
    </location>
</feature>
<keyword evidence="7" id="KW-0653">Protein transport</keyword>
<dbReference type="PANTHER" id="PTHR38831:SF2">
    <property type="entry name" value="TYPE II SECRETION SYSTEM PROTEIN K"/>
    <property type="match status" value="1"/>
</dbReference>
<dbReference type="AlphaFoldDB" id="A0A517MUM5"/>
<dbReference type="InterPro" id="IPR038072">
    <property type="entry name" value="GspK_central_sf"/>
</dbReference>
<feature type="transmembrane region" description="Helical" evidence="11">
    <location>
        <begin position="21"/>
        <end position="42"/>
    </location>
</feature>
<evidence type="ECO:0000256" key="10">
    <source>
        <dbReference type="SAM" id="MobiDB-lite"/>
    </source>
</evidence>
<evidence type="ECO:0000256" key="9">
    <source>
        <dbReference type="ARBA" id="ARBA00023136"/>
    </source>
</evidence>
<evidence type="ECO:0000256" key="2">
    <source>
        <dbReference type="ARBA" id="ARBA00007246"/>
    </source>
</evidence>
<feature type="compositionally biased region" description="Acidic residues" evidence="10">
    <location>
        <begin position="378"/>
        <end position="391"/>
    </location>
</feature>
<keyword evidence="5" id="KW-0997">Cell inner membrane</keyword>
<gene>
    <name evidence="13" type="ORF">HG15A2_18720</name>
</gene>
<accession>A0A517MUM5</accession>
<keyword evidence="8 11" id="KW-1133">Transmembrane helix</keyword>
<evidence type="ECO:0000256" key="5">
    <source>
        <dbReference type="ARBA" id="ARBA00022519"/>
    </source>
</evidence>
<evidence type="ECO:0000256" key="8">
    <source>
        <dbReference type="ARBA" id="ARBA00022989"/>
    </source>
</evidence>
<dbReference type="InterPro" id="IPR049031">
    <property type="entry name" value="T2SSK_SAM-like_1st"/>
</dbReference>
<dbReference type="KEGG" id="amob:HG15A2_18720"/>